<dbReference type="InterPro" id="IPR019885">
    <property type="entry name" value="Tscrpt_reg_HTH_AsnC-type_CS"/>
</dbReference>
<accession>A0ABZ3FNP7</accession>
<evidence type="ECO:0000256" key="3">
    <source>
        <dbReference type="ARBA" id="ARBA00023163"/>
    </source>
</evidence>
<dbReference type="EMBL" id="CP154795">
    <property type="protein sequence ID" value="XAN07676.1"/>
    <property type="molecule type" value="Genomic_DNA"/>
</dbReference>
<dbReference type="InterPro" id="IPR011991">
    <property type="entry name" value="ArsR-like_HTH"/>
</dbReference>
<dbReference type="SUPFAM" id="SSF54909">
    <property type="entry name" value="Dimeric alpha+beta barrel"/>
    <property type="match status" value="1"/>
</dbReference>
<protein>
    <submittedName>
        <fullName evidence="5">AsnC family transcriptional regulator</fullName>
    </submittedName>
</protein>
<dbReference type="InterPro" id="IPR000485">
    <property type="entry name" value="AsnC-type_HTH_dom"/>
</dbReference>
<dbReference type="PROSITE" id="PS50956">
    <property type="entry name" value="HTH_ASNC_2"/>
    <property type="match status" value="1"/>
</dbReference>
<gene>
    <name evidence="5" type="ORF">AADG42_10320</name>
</gene>
<dbReference type="PROSITE" id="PS00519">
    <property type="entry name" value="HTH_ASNC_1"/>
    <property type="match status" value="1"/>
</dbReference>
<evidence type="ECO:0000313" key="5">
    <source>
        <dbReference type="EMBL" id="XAN07676.1"/>
    </source>
</evidence>
<dbReference type="SMART" id="SM00344">
    <property type="entry name" value="HTH_ASNC"/>
    <property type="match status" value="1"/>
</dbReference>
<evidence type="ECO:0000256" key="2">
    <source>
        <dbReference type="ARBA" id="ARBA00023125"/>
    </source>
</evidence>
<dbReference type="PRINTS" id="PR00033">
    <property type="entry name" value="HTHASNC"/>
</dbReference>
<keyword evidence="2" id="KW-0238">DNA-binding</keyword>
<reference evidence="5 6" key="1">
    <citation type="submission" date="2024-04" db="EMBL/GenBank/DDBJ databases">
        <title>Isolation of an actinomycete strain from pig manure.</title>
        <authorList>
            <person name="Gong T."/>
            <person name="Yu Z."/>
            <person name="An M."/>
            <person name="Wei C."/>
            <person name="Yang W."/>
            <person name="Liu L."/>
        </authorList>
    </citation>
    <scope>NUCLEOTIDE SEQUENCE [LARGE SCALE GENOMIC DNA]</scope>
    <source>
        <strain evidence="5 6">ZF39</strain>
    </source>
</reference>
<proteinExistence type="predicted"/>
<dbReference type="Proteomes" id="UP001442841">
    <property type="component" value="Chromosome"/>
</dbReference>
<dbReference type="Pfam" id="PF13404">
    <property type="entry name" value="HTH_AsnC-type"/>
    <property type="match status" value="1"/>
</dbReference>
<dbReference type="PANTHER" id="PTHR30154:SF53">
    <property type="entry name" value="HTH-TYPE TRANSCRIPTIONAL REGULATOR LRPC"/>
    <property type="match status" value="1"/>
</dbReference>
<dbReference type="RefSeq" id="WP_425309130.1">
    <property type="nucleotide sequence ID" value="NZ_CP154795.1"/>
</dbReference>
<dbReference type="InterPro" id="IPR019888">
    <property type="entry name" value="Tscrpt_reg_AsnC-like"/>
</dbReference>
<dbReference type="InterPro" id="IPR019887">
    <property type="entry name" value="Tscrpt_reg_AsnC/Lrp_C"/>
</dbReference>
<dbReference type="InterPro" id="IPR036390">
    <property type="entry name" value="WH_DNA-bd_sf"/>
</dbReference>
<keyword evidence="1" id="KW-0805">Transcription regulation</keyword>
<feature type="domain" description="HTH asnC-type" evidence="4">
    <location>
        <begin position="1"/>
        <end position="62"/>
    </location>
</feature>
<dbReference type="Gene3D" id="1.10.10.10">
    <property type="entry name" value="Winged helix-like DNA-binding domain superfamily/Winged helix DNA-binding domain"/>
    <property type="match status" value="1"/>
</dbReference>
<evidence type="ECO:0000313" key="6">
    <source>
        <dbReference type="Proteomes" id="UP001442841"/>
    </source>
</evidence>
<keyword evidence="3" id="KW-0804">Transcription</keyword>
<keyword evidence="6" id="KW-1185">Reference proteome</keyword>
<sequence length="145" mass="15806">MEEMDRRILSLLAADGRISFTDIGRATGLSTSAAQQRVRRLEQRGVITGYSARIDPAALGRLLTAFVAVQPFDAGQPDDTPERLQHIPEIVSCYSVAGDANYLLMVQCETPADLERLLAEIRAAGRVSTHTTLVLSIPFADRPVL</sequence>
<name>A0ABZ3FNP7_9ACTN</name>
<dbReference type="Pfam" id="PF01037">
    <property type="entry name" value="AsnC_trans_reg"/>
    <property type="match status" value="1"/>
</dbReference>
<organism evidence="5 6">
    <name type="scientific">Ammonicoccus fulvus</name>
    <dbReference type="NCBI Taxonomy" id="3138240"/>
    <lineage>
        <taxon>Bacteria</taxon>
        <taxon>Bacillati</taxon>
        <taxon>Actinomycetota</taxon>
        <taxon>Actinomycetes</taxon>
        <taxon>Propionibacteriales</taxon>
        <taxon>Propionibacteriaceae</taxon>
        <taxon>Ammonicoccus</taxon>
    </lineage>
</organism>
<dbReference type="InterPro" id="IPR011008">
    <property type="entry name" value="Dimeric_a/b-barrel"/>
</dbReference>
<dbReference type="InterPro" id="IPR036388">
    <property type="entry name" value="WH-like_DNA-bd_sf"/>
</dbReference>
<evidence type="ECO:0000259" key="4">
    <source>
        <dbReference type="PROSITE" id="PS50956"/>
    </source>
</evidence>
<evidence type="ECO:0000256" key="1">
    <source>
        <dbReference type="ARBA" id="ARBA00023015"/>
    </source>
</evidence>
<dbReference type="PANTHER" id="PTHR30154">
    <property type="entry name" value="LEUCINE-RESPONSIVE REGULATORY PROTEIN"/>
    <property type="match status" value="1"/>
</dbReference>
<dbReference type="SUPFAM" id="SSF46785">
    <property type="entry name" value="Winged helix' DNA-binding domain"/>
    <property type="match status" value="1"/>
</dbReference>
<dbReference type="Gene3D" id="3.30.70.920">
    <property type="match status" value="1"/>
</dbReference>
<dbReference type="CDD" id="cd00090">
    <property type="entry name" value="HTH_ARSR"/>
    <property type="match status" value="1"/>
</dbReference>